<dbReference type="GO" id="GO:0004674">
    <property type="term" value="F:protein serine/threonine kinase activity"/>
    <property type="evidence" value="ECO:0007669"/>
    <property type="project" value="UniProtKB-KW"/>
</dbReference>
<dbReference type="GO" id="GO:0007224">
    <property type="term" value="P:smoothened signaling pathway"/>
    <property type="evidence" value="ECO:0007669"/>
    <property type="project" value="TreeGrafter"/>
</dbReference>
<feature type="region of interest" description="Disordered" evidence="6">
    <location>
        <begin position="261"/>
        <end position="281"/>
    </location>
</feature>
<organism evidence="8 9">
    <name type="scientific">Oryzias sinensis</name>
    <name type="common">Chinese medaka</name>
    <dbReference type="NCBI Taxonomy" id="183150"/>
    <lineage>
        <taxon>Eukaryota</taxon>
        <taxon>Metazoa</taxon>
        <taxon>Chordata</taxon>
        <taxon>Craniata</taxon>
        <taxon>Vertebrata</taxon>
        <taxon>Euteleostomi</taxon>
        <taxon>Actinopterygii</taxon>
        <taxon>Neopterygii</taxon>
        <taxon>Teleostei</taxon>
        <taxon>Neoteleostei</taxon>
        <taxon>Acanthomorphata</taxon>
        <taxon>Ovalentaria</taxon>
        <taxon>Atherinomorphae</taxon>
        <taxon>Beloniformes</taxon>
        <taxon>Adrianichthyidae</taxon>
        <taxon>Oryziinae</taxon>
        <taxon>Oryzias</taxon>
    </lineage>
</organism>
<dbReference type="InterPro" id="IPR050494">
    <property type="entry name" value="Ser_Thr_dual-spec_kinase"/>
</dbReference>
<dbReference type="InterPro" id="IPR000719">
    <property type="entry name" value="Prot_kinase_dom"/>
</dbReference>
<evidence type="ECO:0000256" key="3">
    <source>
        <dbReference type="ARBA" id="ARBA00022741"/>
    </source>
</evidence>
<sequence>MDCITQDQPEKCSLWKLLHTKEVSSFKLNQIRSILRRVATAFQDPQYADGILTPERIQLVVKRNQRQQVISTKFSGVENLPVDSCQHFRWYMAPETLLGLETTEKSHVWSLACIVAEMFLGSPFYTANSDFEMIKNITKTHGRFPDHLLNAGSKTKDFYFKTLKKQWLLRTPKEDRNRSLKDVSFVSADDFRKHQQKSGICSETKQMKLEQFIDLFKRMQLLDPANRIPLDQVLQHPFVAGNMDLPRISVGNVTSFTGQQNLSSSEKIKEKDTPCHSGKERKPPTVWIMGSEYYINGAQKTANECYGENFGLDSKINWIGKVNMRWRDVFNHFKSEVSQQRSIPDILILHVGSNDLGNTNVSDLLCKMVKDLKWLHDNFPTMKIGYSFITPTSTGGTEKIDKDRIRINKTIQSSVELFNGFVIEHPRLIPFSHLFKSNGIHFTIEGFEMFVSSIYDTLEQILNSTFSGGQPQSTPVPHILPKVQVPTPEKETPSKEFDNGMSATVRQLEMETSLPKHEKCNLKRKHISESDSESYLPAPKIIKKICLKITTENAQSPPEDEHRPNNKKPLLKRKRSSEEPPSPVKKIKLIYQNVSEEELDFESPFASSPETVIQPEEMEEDTWSITSDSSPTTKTHHLIGAPDVWIVGSQYISNAKHAAVDESFGKSLHSNSNVKWIGSKHSAWKDIVKAVHQTISKESGPPEVLVIHTEGEELGTIPPTVIASQMAEDLRVLKEKYPQMNVALSLIIPRRHWRFGNPAGMNKLRTSVNKMIKGCTDLFDVVVEHENLVPAEQNIYLPDGVNLTKRGTQVFLNNIWTAIKTLLPEEQPDWITSFLDDFSESDFLNWVNQMITGD</sequence>
<dbReference type="GO" id="GO:0042771">
    <property type="term" value="P:intrinsic apoptotic signaling pathway in response to DNA damage by p53 class mediator"/>
    <property type="evidence" value="ECO:0007669"/>
    <property type="project" value="TreeGrafter"/>
</dbReference>
<proteinExistence type="predicted"/>
<evidence type="ECO:0000256" key="5">
    <source>
        <dbReference type="ARBA" id="ARBA00022840"/>
    </source>
</evidence>
<feature type="compositionally biased region" description="Basic and acidic residues" evidence="6">
    <location>
        <begin position="266"/>
        <end position="281"/>
    </location>
</feature>
<dbReference type="GO" id="GO:0005737">
    <property type="term" value="C:cytoplasm"/>
    <property type="evidence" value="ECO:0007669"/>
    <property type="project" value="TreeGrafter"/>
</dbReference>
<evidence type="ECO:0000256" key="6">
    <source>
        <dbReference type="SAM" id="MobiDB-lite"/>
    </source>
</evidence>
<evidence type="ECO:0000313" key="9">
    <source>
        <dbReference type="Proteomes" id="UP000694383"/>
    </source>
</evidence>
<dbReference type="Gene3D" id="1.10.510.10">
    <property type="entry name" value="Transferase(Phosphotransferase) domain 1"/>
    <property type="match status" value="1"/>
</dbReference>
<dbReference type="PANTHER" id="PTHR24058:SF53">
    <property type="entry name" value="HOMEODOMAIN-INTERACTING PROTEIN KINASE 2"/>
    <property type="match status" value="1"/>
</dbReference>
<evidence type="ECO:0000259" key="7">
    <source>
        <dbReference type="PROSITE" id="PS50011"/>
    </source>
</evidence>
<name>A0A8C7XZ41_9TELE</name>
<evidence type="ECO:0000256" key="1">
    <source>
        <dbReference type="ARBA" id="ARBA00022527"/>
    </source>
</evidence>
<dbReference type="GO" id="GO:0003713">
    <property type="term" value="F:transcription coactivator activity"/>
    <property type="evidence" value="ECO:0007669"/>
    <property type="project" value="TreeGrafter"/>
</dbReference>
<dbReference type="AlphaFoldDB" id="A0A8C7XZ41"/>
<protein>
    <recommendedName>
        <fullName evidence="7">Protein kinase domain-containing protein</fullName>
    </recommendedName>
</protein>
<reference evidence="8" key="1">
    <citation type="submission" date="2025-08" db="UniProtKB">
        <authorList>
            <consortium name="Ensembl"/>
        </authorList>
    </citation>
    <scope>IDENTIFICATION</scope>
</reference>
<feature type="compositionally biased region" description="Basic residues" evidence="6">
    <location>
        <begin position="565"/>
        <end position="575"/>
    </location>
</feature>
<dbReference type="InterPro" id="IPR036514">
    <property type="entry name" value="SGNH_hydro_sf"/>
</dbReference>
<accession>A0A8C7XZ41</accession>
<dbReference type="Gene3D" id="3.40.50.1110">
    <property type="entry name" value="SGNH hydrolase"/>
    <property type="match status" value="2"/>
</dbReference>
<dbReference type="Ensembl" id="ENSOSIT00000021850.1">
    <property type="protein sequence ID" value="ENSOSIP00000020703.1"/>
    <property type="gene ID" value="ENSOSIG00000011021.1"/>
</dbReference>
<dbReference type="GO" id="GO:0045944">
    <property type="term" value="P:positive regulation of transcription by RNA polymerase II"/>
    <property type="evidence" value="ECO:0007669"/>
    <property type="project" value="TreeGrafter"/>
</dbReference>
<evidence type="ECO:0000256" key="4">
    <source>
        <dbReference type="ARBA" id="ARBA00022777"/>
    </source>
</evidence>
<dbReference type="SMART" id="SM00220">
    <property type="entry name" value="S_TKc"/>
    <property type="match status" value="1"/>
</dbReference>
<dbReference type="GO" id="GO:0046332">
    <property type="term" value="F:SMAD binding"/>
    <property type="evidence" value="ECO:0007669"/>
    <property type="project" value="TreeGrafter"/>
</dbReference>
<dbReference type="Pfam" id="PF00069">
    <property type="entry name" value="Pkinase"/>
    <property type="match status" value="1"/>
</dbReference>
<keyword evidence="2" id="KW-0808">Transferase</keyword>
<keyword evidence="1" id="KW-0723">Serine/threonine-protein kinase</keyword>
<dbReference type="SUPFAM" id="SSF56112">
    <property type="entry name" value="Protein kinase-like (PK-like)"/>
    <property type="match status" value="1"/>
</dbReference>
<feature type="domain" description="Protein kinase" evidence="7">
    <location>
        <begin position="1"/>
        <end position="239"/>
    </location>
</feature>
<keyword evidence="3" id="KW-0547">Nucleotide-binding</keyword>
<dbReference type="GO" id="GO:0004713">
    <property type="term" value="F:protein tyrosine kinase activity"/>
    <property type="evidence" value="ECO:0007669"/>
    <property type="project" value="TreeGrafter"/>
</dbReference>
<reference evidence="8" key="2">
    <citation type="submission" date="2025-09" db="UniProtKB">
        <authorList>
            <consortium name="Ensembl"/>
        </authorList>
    </citation>
    <scope>IDENTIFICATION</scope>
</reference>
<dbReference type="GO" id="GO:0016605">
    <property type="term" value="C:PML body"/>
    <property type="evidence" value="ECO:0007669"/>
    <property type="project" value="TreeGrafter"/>
</dbReference>
<keyword evidence="5" id="KW-0067">ATP-binding</keyword>
<keyword evidence="4" id="KW-0418">Kinase</keyword>
<dbReference type="PANTHER" id="PTHR24058">
    <property type="entry name" value="DUAL SPECIFICITY PROTEIN KINASE"/>
    <property type="match status" value="1"/>
</dbReference>
<dbReference type="GeneTree" id="ENSGT00940000157742"/>
<dbReference type="SUPFAM" id="SSF52266">
    <property type="entry name" value="SGNH hydrolase"/>
    <property type="match status" value="2"/>
</dbReference>
<evidence type="ECO:0000256" key="2">
    <source>
        <dbReference type="ARBA" id="ARBA00022679"/>
    </source>
</evidence>
<dbReference type="GO" id="GO:0005524">
    <property type="term" value="F:ATP binding"/>
    <property type="evidence" value="ECO:0007669"/>
    <property type="project" value="UniProtKB-KW"/>
</dbReference>
<feature type="region of interest" description="Disordered" evidence="6">
    <location>
        <begin position="552"/>
        <end position="584"/>
    </location>
</feature>
<dbReference type="Proteomes" id="UP000694383">
    <property type="component" value="Unplaced"/>
</dbReference>
<dbReference type="InterPro" id="IPR011009">
    <property type="entry name" value="Kinase-like_dom_sf"/>
</dbReference>
<dbReference type="PROSITE" id="PS50011">
    <property type="entry name" value="PROTEIN_KINASE_DOM"/>
    <property type="match status" value="1"/>
</dbReference>
<keyword evidence="9" id="KW-1185">Reference proteome</keyword>
<evidence type="ECO:0000313" key="8">
    <source>
        <dbReference type="Ensembl" id="ENSOSIP00000020703.1"/>
    </source>
</evidence>
<dbReference type="GO" id="GO:0003714">
    <property type="term" value="F:transcription corepressor activity"/>
    <property type="evidence" value="ECO:0007669"/>
    <property type="project" value="TreeGrafter"/>
</dbReference>